<dbReference type="Gene3D" id="2.30.29.30">
    <property type="entry name" value="Pleckstrin-homology domain (PH domain)/Phosphotyrosine-binding domain (PTB)"/>
    <property type="match status" value="1"/>
</dbReference>
<keyword evidence="9" id="KW-0238">DNA-binding</keyword>
<gene>
    <name evidence="19" type="ORF">JZ751_016960</name>
</gene>
<evidence type="ECO:0000256" key="16">
    <source>
        <dbReference type="SAM" id="Coils"/>
    </source>
</evidence>
<protein>
    <recommendedName>
        <fullName evidence="15">Switch-associated protein 70</fullName>
    </recommendedName>
</protein>
<feature type="domain" description="PH" evidence="17">
    <location>
        <begin position="209"/>
        <end position="305"/>
    </location>
</feature>
<dbReference type="PANTHER" id="PTHR14383:SF6">
    <property type="entry name" value="SWITCH-ASSOCIATED PROTEIN 70"/>
    <property type="match status" value="1"/>
</dbReference>
<dbReference type="OrthoDB" id="8434295at2759"/>
<evidence type="ECO:0000256" key="4">
    <source>
        <dbReference type="ARBA" id="ARBA00004510"/>
    </source>
</evidence>
<evidence type="ECO:0000313" key="19">
    <source>
        <dbReference type="EMBL" id="KAG9331806.1"/>
    </source>
</evidence>
<keyword evidence="10" id="KW-0472">Membrane</keyword>
<evidence type="ECO:0000256" key="8">
    <source>
        <dbReference type="ARBA" id="ARBA00023054"/>
    </source>
</evidence>
<sequence length="588" mass="69161">MGLREELLKSIWHAFTALDVDKSGKVSKSQLKVLSHNLCTVMKIPHDPVALEEHFKDDDEGPVSNQGYMPYLNTFILDKVQDNFDRVDFNKMCWTLCARKNLNRNNLLISDDDAFKIWCIFNFLSEDKYPLVIVTEEIEYFLRKLTEAMGGSWVEERFEDYKLQLNSQDQCLSVWELIQLVGSGHFSKGMDRQTLAMAIGEVFHELILDVLKQGYMMKKGHKRKNWTERWFLLRPNAISYYVSEDLTEKKGDIMLDGNCCVESLPDKEGKKCLFIVKCSDKSFEISASDKKKKQEWIQAIQTCIALLKRDLPAPHREARQKRREQRLKLQAEQEQLQERMKELQIANENKQRELEAMRKKLEEAAAEAAEEERRRLQTQTELQDRYRTDLEKEKMVRQQMEEQVAQKSSELEQYLQRVRELEDMYHSLERALEDERQARQDEETVRKLQARLLEEEACKRAELEQLHLQQQKAISQTEAEKQELENERLAKEMALQAAMLQLEQLESDRQGALQQYQEVMKKLEHAANETRSWKDKVAHHEGLIRLIQPGSKGPQRITNWGPAAFTDAELSLREKEWQEKRTRPAQPN</sequence>
<dbReference type="GO" id="GO:0003677">
    <property type="term" value="F:DNA binding"/>
    <property type="evidence" value="ECO:0007669"/>
    <property type="project" value="UniProtKB-KW"/>
</dbReference>
<evidence type="ECO:0000256" key="2">
    <source>
        <dbReference type="ARBA" id="ARBA00004236"/>
    </source>
</evidence>
<dbReference type="PROSITE" id="PS50003">
    <property type="entry name" value="PH_DOMAIN"/>
    <property type="match status" value="1"/>
</dbReference>
<evidence type="ECO:0000256" key="14">
    <source>
        <dbReference type="ARBA" id="ARBA00066244"/>
    </source>
</evidence>
<dbReference type="SUPFAM" id="SSF47473">
    <property type="entry name" value="EF-hand"/>
    <property type="match status" value="1"/>
</dbReference>
<dbReference type="GO" id="GO:0005509">
    <property type="term" value="F:calcium ion binding"/>
    <property type="evidence" value="ECO:0007669"/>
    <property type="project" value="InterPro"/>
</dbReference>
<keyword evidence="5" id="KW-1003">Cell membrane</keyword>
<dbReference type="InterPro" id="IPR001849">
    <property type="entry name" value="PH_domain"/>
</dbReference>
<dbReference type="GO" id="GO:0005634">
    <property type="term" value="C:nucleus"/>
    <property type="evidence" value="ECO:0007669"/>
    <property type="project" value="UniProtKB-SubCell"/>
</dbReference>
<comment type="subunit">
    <text evidence="14">The SWAP complex consists of NPM1, NCL, PARP1 and SWAP70.</text>
</comment>
<name>A0A8T2MW35_9TELE</name>
<dbReference type="SMART" id="SM00233">
    <property type="entry name" value="PH"/>
    <property type="match status" value="1"/>
</dbReference>
<evidence type="ECO:0000256" key="5">
    <source>
        <dbReference type="ARBA" id="ARBA00022475"/>
    </source>
</evidence>
<dbReference type="GO" id="GO:0030027">
    <property type="term" value="C:lamellipodium"/>
    <property type="evidence" value="ECO:0007669"/>
    <property type="project" value="UniProtKB-SubCell"/>
</dbReference>
<dbReference type="EMBL" id="JAFBMS010000287">
    <property type="protein sequence ID" value="KAG9331806.1"/>
    <property type="molecule type" value="Genomic_DNA"/>
</dbReference>
<dbReference type="InterPro" id="IPR011992">
    <property type="entry name" value="EF-hand-dom_pair"/>
</dbReference>
<feature type="coiled-coil region" evidence="16">
    <location>
        <begin position="315"/>
        <end position="529"/>
    </location>
</feature>
<keyword evidence="20" id="KW-1185">Reference proteome</keyword>
<dbReference type="AlphaFoldDB" id="A0A8T2MW35"/>
<comment type="function">
    <text evidence="13">Phosphatidylinositol 3,4,5-trisphosphate-dependent guanine nucleotide exchange factor (GEF) which, independently of RAS, transduces signals from tyrosine kinase receptors to RAC. It also mediates signaling of membrane ruffling. Regulates the actin cytoskeleton as an effector or adapter protein in response to agonist stimulated phosphatidylinositol (3,4)-bisphosphate production and cell protrusion.</text>
</comment>
<keyword evidence="8 16" id="KW-0175">Coiled coil</keyword>
<keyword evidence="7" id="KW-0597">Phosphoprotein</keyword>
<dbReference type="InterPro" id="IPR057836">
    <property type="entry name" value="EF-hand_SWAP70_N"/>
</dbReference>
<dbReference type="Pfam" id="PF25530">
    <property type="entry name" value="EF-hand_SWAP70_N"/>
    <property type="match status" value="1"/>
</dbReference>
<evidence type="ECO:0000313" key="20">
    <source>
        <dbReference type="Proteomes" id="UP000824540"/>
    </source>
</evidence>
<dbReference type="PROSITE" id="PS50222">
    <property type="entry name" value="EF_HAND_2"/>
    <property type="match status" value="1"/>
</dbReference>
<evidence type="ECO:0000259" key="18">
    <source>
        <dbReference type="PROSITE" id="PS50222"/>
    </source>
</evidence>
<dbReference type="Pfam" id="PF00169">
    <property type="entry name" value="PH"/>
    <property type="match status" value="1"/>
</dbReference>
<proteinExistence type="predicted"/>
<organism evidence="19 20">
    <name type="scientific">Albula glossodonta</name>
    <name type="common">roundjaw bonefish</name>
    <dbReference type="NCBI Taxonomy" id="121402"/>
    <lineage>
        <taxon>Eukaryota</taxon>
        <taxon>Metazoa</taxon>
        <taxon>Chordata</taxon>
        <taxon>Craniata</taxon>
        <taxon>Vertebrata</taxon>
        <taxon>Euteleostomi</taxon>
        <taxon>Actinopterygii</taxon>
        <taxon>Neopterygii</taxon>
        <taxon>Teleostei</taxon>
        <taxon>Albuliformes</taxon>
        <taxon>Albulidae</taxon>
        <taxon>Albula</taxon>
    </lineage>
</organism>
<evidence type="ECO:0000256" key="9">
    <source>
        <dbReference type="ARBA" id="ARBA00023125"/>
    </source>
</evidence>
<dbReference type="SUPFAM" id="SSF50729">
    <property type="entry name" value="PH domain-like"/>
    <property type="match status" value="1"/>
</dbReference>
<accession>A0A8T2MW35</accession>
<dbReference type="PANTHER" id="PTHR14383">
    <property type="entry name" value="SWAP-70 RECOMBINASE"/>
    <property type="match status" value="1"/>
</dbReference>
<dbReference type="GO" id="GO:0005886">
    <property type="term" value="C:plasma membrane"/>
    <property type="evidence" value="ECO:0007669"/>
    <property type="project" value="UniProtKB-SubCell"/>
</dbReference>
<evidence type="ECO:0000256" key="6">
    <source>
        <dbReference type="ARBA" id="ARBA00022490"/>
    </source>
</evidence>
<evidence type="ECO:0000256" key="10">
    <source>
        <dbReference type="ARBA" id="ARBA00023136"/>
    </source>
</evidence>
<dbReference type="InterPro" id="IPR011993">
    <property type="entry name" value="PH-like_dom_sf"/>
</dbReference>
<evidence type="ECO:0000256" key="15">
    <source>
        <dbReference type="ARBA" id="ARBA00074876"/>
    </source>
</evidence>
<dbReference type="InterPro" id="IPR057837">
    <property type="entry name" value="PH_SWAP70"/>
</dbReference>
<evidence type="ECO:0000256" key="12">
    <source>
        <dbReference type="ARBA" id="ARBA00023273"/>
    </source>
</evidence>
<evidence type="ECO:0000256" key="13">
    <source>
        <dbReference type="ARBA" id="ARBA00059750"/>
    </source>
</evidence>
<evidence type="ECO:0000259" key="17">
    <source>
        <dbReference type="PROSITE" id="PS50003"/>
    </source>
</evidence>
<feature type="domain" description="EF-hand" evidence="18">
    <location>
        <begin position="6"/>
        <end position="41"/>
    </location>
</feature>
<dbReference type="FunFam" id="2.30.29.30:FF:000175">
    <property type="entry name" value="switch-associated protein 70 isoform X2"/>
    <property type="match status" value="1"/>
</dbReference>
<dbReference type="InterPro" id="IPR002048">
    <property type="entry name" value="EF_hand_dom"/>
</dbReference>
<reference evidence="19" key="1">
    <citation type="thesis" date="2021" institute="BYU ScholarsArchive" country="Provo, UT, USA">
        <title>Applications of and Algorithms for Genome Assembly and Genomic Analyses with an Emphasis on Marine Teleosts.</title>
        <authorList>
            <person name="Pickett B.D."/>
        </authorList>
    </citation>
    <scope>NUCLEOTIDE SEQUENCE</scope>
    <source>
        <strain evidence="19">HI-2016</strain>
    </source>
</reference>
<keyword evidence="6" id="KW-0963">Cytoplasm</keyword>
<evidence type="ECO:0000256" key="11">
    <source>
        <dbReference type="ARBA" id="ARBA00023242"/>
    </source>
</evidence>
<evidence type="ECO:0000256" key="1">
    <source>
        <dbReference type="ARBA" id="ARBA00004123"/>
    </source>
</evidence>
<evidence type="ECO:0000256" key="7">
    <source>
        <dbReference type="ARBA" id="ARBA00022553"/>
    </source>
</evidence>
<evidence type="ECO:0000256" key="3">
    <source>
        <dbReference type="ARBA" id="ARBA00004496"/>
    </source>
</evidence>
<comment type="subcellular location">
    <subcellularLocation>
        <location evidence="2">Cell membrane</location>
    </subcellularLocation>
    <subcellularLocation>
        <location evidence="4">Cell projection</location>
        <location evidence="4">Lamellipodium</location>
    </subcellularLocation>
    <subcellularLocation>
        <location evidence="3">Cytoplasm</location>
    </subcellularLocation>
    <subcellularLocation>
        <location evidence="1">Nucleus</location>
    </subcellularLocation>
</comment>
<dbReference type="GO" id="GO:0005737">
    <property type="term" value="C:cytoplasm"/>
    <property type="evidence" value="ECO:0007669"/>
    <property type="project" value="UniProtKB-SubCell"/>
</dbReference>
<dbReference type="Proteomes" id="UP000824540">
    <property type="component" value="Unassembled WGS sequence"/>
</dbReference>
<keyword evidence="11" id="KW-0539">Nucleus</keyword>
<dbReference type="CDD" id="cd13273">
    <property type="entry name" value="PH_SWAP-70"/>
    <property type="match status" value="1"/>
</dbReference>
<keyword evidence="12" id="KW-0966">Cell projection</keyword>
<comment type="caution">
    <text evidence="19">The sequence shown here is derived from an EMBL/GenBank/DDBJ whole genome shotgun (WGS) entry which is preliminary data.</text>
</comment>